<dbReference type="Proteomes" id="UP000261875">
    <property type="component" value="Chromosome"/>
</dbReference>
<dbReference type="Pfam" id="PF05944">
    <property type="entry name" value="Phage_term_smal"/>
    <property type="match status" value="1"/>
</dbReference>
<accession>A0A2U8I2Z6</accession>
<keyword evidence="2" id="KW-1185">Reference proteome</keyword>
<dbReference type="KEGG" id="fsm:CCS41_01570"/>
<protein>
    <recommendedName>
        <fullName evidence="3">Terminase</fullName>
    </recommendedName>
</protein>
<reference evidence="1 2" key="1">
    <citation type="submission" date="2017-05" db="EMBL/GenBank/DDBJ databases">
        <title>Genome sequence of Candidatus Fukatsuia symbiotica and Candidatus Hamiltonella defensa from Acyrthosiphon pisum strain 5D.</title>
        <authorList>
            <person name="Patel V.A."/>
            <person name="Chevignon G."/>
            <person name="Russell J.A."/>
            <person name="Oliver K.M."/>
        </authorList>
    </citation>
    <scope>NUCLEOTIDE SEQUENCE [LARGE SCALE GENOMIC DNA]</scope>
    <source>
        <strain evidence="1 2">5D</strain>
    </source>
</reference>
<dbReference type="EMBL" id="CP021659">
    <property type="protein sequence ID" value="AWK13481.1"/>
    <property type="molecule type" value="Genomic_DNA"/>
</dbReference>
<evidence type="ECO:0008006" key="3">
    <source>
        <dbReference type="Google" id="ProtNLM"/>
    </source>
</evidence>
<sequence>MSNPVRRHKQFVAAQQAASSRETAGLRHASTYDLLLFKLQQDLLHLKSIVSISRKAEVKRRLLPTYSPWVAGVLANGTGTQDAILMRMLIWQLDVGDLTRALDIADYAIKHDLATPDSFQRSTACLIAEEVAALASRTWLKKRSLDTVQLLRAQHLLQGQDMPDPVKARLHKMVGYALRQDGKYEPACLHLKQALTLDSRSGVKTDIKQLEKLLQAA</sequence>
<dbReference type="InterPro" id="IPR010270">
    <property type="entry name" value="Phage_P2_GpM"/>
</dbReference>
<dbReference type="GO" id="GO:0003677">
    <property type="term" value="F:DNA binding"/>
    <property type="evidence" value="ECO:0007669"/>
    <property type="project" value="InterPro"/>
</dbReference>
<proteinExistence type="predicted"/>
<dbReference type="AlphaFoldDB" id="A0A2U8I2Z6"/>
<evidence type="ECO:0000313" key="1">
    <source>
        <dbReference type="EMBL" id="AWK13481.1"/>
    </source>
</evidence>
<organism evidence="1 2">
    <name type="scientific">Candidatus Fukatsuia symbiotica</name>
    <dbReference type="NCBI Taxonomy" id="1878942"/>
    <lineage>
        <taxon>Bacteria</taxon>
        <taxon>Pseudomonadati</taxon>
        <taxon>Pseudomonadota</taxon>
        <taxon>Gammaproteobacteria</taxon>
        <taxon>Enterobacterales</taxon>
        <taxon>Yersiniaceae</taxon>
        <taxon>Candidatus Fukatsuia</taxon>
    </lineage>
</organism>
<name>A0A2U8I2Z6_9GAMM</name>
<evidence type="ECO:0000313" key="2">
    <source>
        <dbReference type="Proteomes" id="UP000261875"/>
    </source>
</evidence>
<dbReference type="GO" id="GO:0004519">
    <property type="term" value="F:endonuclease activity"/>
    <property type="evidence" value="ECO:0007669"/>
    <property type="project" value="InterPro"/>
</dbReference>
<dbReference type="RefSeq" id="WP_119797046.1">
    <property type="nucleotide sequence ID" value="NZ_CP021659.1"/>
</dbReference>
<dbReference type="OrthoDB" id="8562788at2"/>
<gene>
    <name evidence="1" type="ORF">CCS41_01570</name>
</gene>